<accession>A0ABU0AIB0</accession>
<gene>
    <name evidence="1" type="ORF">J2S17_001682</name>
</gene>
<dbReference type="Pfam" id="PF19673">
    <property type="entry name" value="DUF6176"/>
    <property type="match status" value="1"/>
</dbReference>
<reference evidence="1 2" key="1">
    <citation type="submission" date="2023-07" db="EMBL/GenBank/DDBJ databases">
        <title>Genomic Encyclopedia of Type Strains, Phase IV (KMG-IV): sequencing the most valuable type-strain genomes for metagenomic binning, comparative biology and taxonomic classification.</title>
        <authorList>
            <person name="Goeker M."/>
        </authorList>
    </citation>
    <scope>NUCLEOTIDE SEQUENCE [LARGE SCALE GENOMIC DNA]</scope>
    <source>
        <strain evidence="1 2">DSM 23494</strain>
    </source>
</reference>
<dbReference type="EMBL" id="JAUSUB010000005">
    <property type="protein sequence ID" value="MDQ0269810.1"/>
    <property type="molecule type" value="Genomic_DNA"/>
</dbReference>
<comment type="caution">
    <text evidence="1">The sequence shown here is derived from an EMBL/GenBank/DDBJ whole genome shotgun (WGS) entry which is preliminary data.</text>
</comment>
<name>A0ABU0AIB0_9BACI</name>
<evidence type="ECO:0000313" key="2">
    <source>
        <dbReference type="Proteomes" id="UP001238088"/>
    </source>
</evidence>
<dbReference type="Proteomes" id="UP001238088">
    <property type="component" value="Unassembled WGS sequence"/>
</dbReference>
<keyword evidence="2" id="KW-1185">Reference proteome</keyword>
<organism evidence="1 2">
    <name type="scientific">Cytobacillus purgationiresistens</name>
    <dbReference type="NCBI Taxonomy" id="863449"/>
    <lineage>
        <taxon>Bacteria</taxon>
        <taxon>Bacillati</taxon>
        <taxon>Bacillota</taxon>
        <taxon>Bacilli</taxon>
        <taxon>Bacillales</taxon>
        <taxon>Bacillaceae</taxon>
        <taxon>Cytobacillus</taxon>
    </lineage>
</organism>
<evidence type="ECO:0000313" key="1">
    <source>
        <dbReference type="EMBL" id="MDQ0269810.1"/>
    </source>
</evidence>
<protein>
    <submittedName>
        <fullName evidence="1">Uncharacterized protein</fullName>
    </submittedName>
</protein>
<proteinExistence type="predicted"/>
<sequence>MKIECTRFKVKEGKSTQVEEWMEFLNQRMDQVLLTLKGEKMYIETIFREVQNEAEYLYWYSIQGEGGIEVTDSNHEIDQLHLQYWDECIDKNYRPIDLEMKVSMIPEKIRREMV</sequence>
<dbReference type="InterPro" id="IPR046174">
    <property type="entry name" value="DUF6176"/>
</dbReference>
<dbReference type="RefSeq" id="WP_307473676.1">
    <property type="nucleotide sequence ID" value="NZ_JAUSUB010000005.1"/>
</dbReference>